<evidence type="ECO:0000256" key="11">
    <source>
        <dbReference type="RuleBase" id="RU003634"/>
    </source>
</evidence>
<evidence type="ECO:0000256" key="6">
    <source>
        <dbReference type="ARBA" id="ARBA00022571"/>
    </source>
</evidence>
<dbReference type="InterPro" id="IPR006130">
    <property type="entry name" value="Asp/Orn_carbamoylTrfase"/>
</dbReference>
<dbReference type="Gene3D" id="3.40.50.1370">
    <property type="entry name" value="Aspartate/ornithine carbamoyltransferase"/>
    <property type="match status" value="2"/>
</dbReference>
<keyword evidence="8 11" id="KW-0808">Transferase</keyword>
<sequence>MASTCLRFAFRRPRPRALRSALSIDARWLQTAAAPAARPGPRHFLSIADLSAHELVALVRAAQRAKDAVKAGNSVASLAGKTVAMMFSKRSTRTRISTEGAVVHLGGHPMFLGKEDIQLGVNESLFDTSKVISSMASAMVARVGPHQDIVDLAGASSVPVINALSNAYHPMQAIADMLTIAEVYGLSNLKGLKVAWVGDVNNVLYDLSLACAKLDINISVATPMGYTFDPTVLKLVRQCYNDLTAAAINIFHEPEAAVENADIIVTDTWVSMGQEEEKLQRLKDFDGFQVTDELATNGGAKRDWRFMHCLPRKLEEVSDDVFYSPRSLVFQEAENRLYAAIATLEAFVVNNGKILG</sequence>
<dbReference type="PANTHER" id="PTHR45753">
    <property type="entry name" value="ORNITHINE CARBAMOYLTRANSFERASE, MITOCHONDRIAL"/>
    <property type="match status" value="1"/>
</dbReference>
<dbReference type="InterPro" id="IPR002292">
    <property type="entry name" value="Orn/put_carbamltrans"/>
</dbReference>
<evidence type="ECO:0000256" key="10">
    <source>
        <dbReference type="ARBA" id="ARBA00048772"/>
    </source>
</evidence>
<proteinExistence type="inferred from homology"/>
<reference evidence="14 15" key="1">
    <citation type="submission" date="2013-05" db="EMBL/GenBank/DDBJ databases">
        <title>Drechslerella stenobrocha genome reveals carnivorous origination and mechanical trapping mechanism of predatory fungi.</title>
        <authorList>
            <person name="Liu X."/>
            <person name="Zhang W."/>
            <person name="Liu K."/>
        </authorList>
    </citation>
    <scope>NUCLEOTIDE SEQUENCE [LARGE SCALE GENOMIC DNA]</scope>
    <source>
        <strain evidence="14 15">248</strain>
    </source>
</reference>
<dbReference type="SUPFAM" id="SSF53671">
    <property type="entry name" value="Aspartate/ornithine carbamoyltransferase"/>
    <property type="match status" value="1"/>
</dbReference>
<keyword evidence="15" id="KW-1185">Reference proteome</keyword>
<dbReference type="InterPro" id="IPR006132">
    <property type="entry name" value="Asp/Orn_carbamoyltranf_P-bd"/>
</dbReference>
<dbReference type="OrthoDB" id="10252326at2759"/>
<dbReference type="FunFam" id="3.40.50.1370:FF:000017">
    <property type="entry name" value="Ornithine carbamoyltransferase"/>
    <property type="match status" value="1"/>
</dbReference>
<dbReference type="Pfam" id="PF00185">
    <property type="entry name" value="OTCace"/>
    <property type="match status" value="1"/>
</dbReference>
<keyword evidence="7" id="KW-0028">Amino-acid biosynthesis</keyword>
<accession>W7I9L4</accession>
<dbReference type="PRINTS" id="PR00100">
    <property type="entry name" value="AOTCASE"/>
</dbReference>
<evidence type="ECO:0000313" key="14">
    <source>
        <dbReference type="EMBL" id="EWC45725.1"/>
    </source>
</evidence>
<comment type="catalytic activity">
    <reaction evidence="10">
        <text>carbamoyl phosphate + L-ornithine = L-citrulline + phosphate + H(+)</text>
        <dbReference type="Rhea" id="RHEA:19513"/>
        <dbReference type="ChEBI" id="CHEBI:15378"/>
        <dbReference type="ChEBI" id="CHEBI:43474"/>
        <dbReference type="ChEBI" id="CHEBI:46911"/>
        <dbReference type="ChEBI" id="CHEBI:57743"/>
        <dbReference type="ChEBI" id="CHEBI:58228"/>
        <dbReference type="EC" id="2.1.3.3"/>
    </reaction>
</comment>
<dbReference type="AlphaFoldDB" id="W7I9L4"/>
<evidence type="ECO:0000256" key="9">
    <source>
        <dbReference type="ARBA" id="ARBA00033269"/>
    </source>
</evidence>
<dbReference type="InterPro" id="IPR036901">
    <property type="entry name" value="Asp/Orn_carbamoylTrfase_sf"/>
</dbReference>
<comment type="subunit">
    <text evidence="3">Homotrimer.</text>
</comment>
<dbReference type="PROSITE" id="PS00097">
    <property type="entry name" value="CARBAMOYLTRANSFERASE"/>
    <property type="match status" value="1"/>
</dbReference>
<dbReference type="GO" id="GO:0004585">
    <property type="term" value="F:ornithine carbamoyltransferase activity"/>
    <property type="evidence" value="ECO:0007669"/>
    <property type="project" value="UniProtKB-EC"/>
</dbReference>
<comment type="similarity">
    <text evidence="2">Belongs to the aspartate/ornithine carbamoyltransferase superfamily. OTCase family.</text>
</comment>
<dbReference type="NCBIfam" id="TIGR00658">
    <property type="entry name" value="orni_carb_tr"/>
    <property type="match status" value="1"/>
</dbReference>
<keyword evidence="6" id="KW-0055">Arginine biosynthesis</keyword>
<protein>
    <recommendedName>
        <fullName evidence="5">Ornithine carbamoyltransferase, mitochondrial</fullName>
        <ecNumber evidence="4">2.1.3.3</ecNumber>
    </recommendedName>
    <alternativeName>
        <fullName evidence="9">Ornithine transcarbamylase</fullName>
    </alternativeName>
</protein>
<dbReference type="GO" id="GO:1903269">
    <property type="term" value="C:ornithine carbamoyltransferase inhibitor complex"/>
    <property type="evidence" value="ECO:0007669"/>
    <property type="project" value="EnsemblFungi"/>
</dbReference>
<dbReference type="GO" id="GO:0005829">
    <property type="term" value="C:cytosol"/>
    <property type="evidence" value="ECO:0007669"/>
    <property type="project" value="EnsemblFungi"/>
</dbReference>
<dbReference type="GO" id="GO:0016597">
    <property type="term" value="F:amino acid binding"/>
    <property type="evidence" value="ECO:0007669"/>
    <property type="project" value="InterPro"/>
</dbReference>
<name>W7I9L4_9PEZI</name>
<dbReference type="HOGENOM" id="CLU_043846_3_0_1"/>
<evidence type="ECO:0000256" key="4">
    <source>
        <dbReference type="ARBA" id="ARBA00013007"/>
    </source>
</evidence>
<dbReference type="GO" id="GO:0005739">
    <property type="term" value="C:mitochondrion"/>
    <property type="evidence" value="ECO:0007669"/>
    <property type="project" value="EnsemblFungi"/>
</dbReference>
<comment type="pathway">
    <text evidence="1">Amino-acid biosynthesis; L-arginine biosynthesis; L-arginine from L-ornithine and carbamoyl phosphate: step 1/3.</text>
</comment>
<evidence type="ECO:0000256" key="1">
    <source>
        <dbReference type="ARBA" id="ARBA00004975"/>
    </source>
</evidence>
<dbReference type="EC" id="2.1.3.3" evidence="4"/>
<evidence type="ECO:0000259" key="12">
    <source>
        <dbReference type="Pfam" id="PF00185"/>
    </source>
</evidence>
<dbReference type="NCBIfam" id="NF001986">
    <property type="entry name" value="PRK00779.1"/>
    <property type="match status" value="1"/>
</dbReference>
<dbReference type="FunFam" id="3.40.50.1370:FF:000009">
    <property type="entry name" value="Ornithine carbamoyltransferase, mitochondrial"/>
    <property type="match status" value="1"/>
</dbReference>
<feature type="domain" description="Aspartate/ornithine carbamoyltransferase Asp/Orn-binding" evidence="12">
    <location>
        <begin position="190"/>
        <end position="345"/>
    </location>
</feature>
<gene>
    <name evidence="14" type="ORF">DRE_05062</name>
</gene>
<dbReference type="EMBL" id="KI966424">
    <property type="protein sequence ID" value="EWC45725.1"/>
    <property type="molecule type" value="Genomic_DNA"/>
</dbReference>
<dbReference type="Pfam" id="PF02729">
    <property type="entry name" value="OTCace_N"/>
    <property type="match status" value="1"/>
</dbReference>
<dbReference type="PRINTS" id="PR00102">
    <property type="entry name" value="OTCASE"/>
</dbReference>
<dbReference type="GO" id="GO:0019240">
    <property type="term" value="P:citrulline biosynthetic process"/>
    <property type="evidence" value="ECO:0007669"/>
    <property type="project" value="TreeGrafter"/>
</dbReference>
<evidence type="ECO:0000313" key="15">
    <source>
        <dbReference type="Proteomes" id="UP000024837"/>
    </source>
</evidence>
<evidence type="ECO:0000256" key="8">
    <source>
        <dbReference type="ARBA" id="ARBA00022679"/>
    </source>
</evidence>
<evidence type="ECO:0000256" key="3">
    <source>
        <dbReference type="ARBA" id="ARBA00011233"/>
    </source>
</evidence>
<evidence type="ECO:0000256" key="2">
    <source>
        <dbReference type="ARBA" id="ARBA00007805"/>
    </source>
</evidence>
<dbReference type="PANTHER" id="PTHR45753:SF3">
    <property type="entry name" value="ORNITHINE TRANSCARBAMYLASE, MITOCHONDRIAL"/>
    <property type="match status" value="1"/>
</dbReference>
<evidence type="ECO:0000256" key="7">
    <source>
        <dbReference type="ARBA" id="ARBA00022605"/>
    </source>
</evidence>
<feature type="domain" description="Aspartate/ornithine carbamoyltransferase carbamoyl-P binding" evidence="13">
    <location>
        <begin position="42"/>
        <end position="182"/>
    </location>
</feature>
<dbReference type="Proteomes" id="UP000024837">
    <property type="component" value="Unassembled WGS sequence"/>
</dbReference>
<dbReference type="GO" id="GO:0042450">
    <property type="term" value="P:L-arginine biosynthetic process via ornithine"/>
    <property type="evidence" value="ECO:0007669"/>
    <property type="project" value="EnsemblFungi"/>
</dbReference>
<evidence type="ECO:0000259" key="13">
    <source>
        <dbReference type="Pfam" id="PF02729"/>
    </source>
</evidence>
<organism evidence="14 15">
    <name type="scientific">Drechslerella stenobrocha 248</name>
    <dbReference type="NCBI Taxonomy" id="1043628"/>
    <lineage>
        <taxon>Eukaryota</taxon>
        <taxon>Fungi</taxon>
        <taxon>Dikarya</taxon>
        <taxon>Ascomycota</taxon>
        <taxon>Pezizomycotina</taxon>
        <taxon>Orbiliomycetes</taxon>
        <taxon>Orbiliales</taxon>
        <taxon>Orbiliaceae</taxon>
        <taxon>Drechslerella</taxon>
    </lineage>
</organism>
<evidence type="ECO:0000256" key="5">
    <source>
        <dbReference type="ARBA" id="ARBA00021536"/>
    </source>
</evidence>
<dbReference type="InterPro" id="IPR006131">
    <property type="entry name" value="Asp_carbamoyltransf_Asp/Orn-bd"/>
</dbReference>